<name>A0A0Z8RI71_STRSU</name>
<protein>
    <submittedName>
        <fullName evidence="1">Protein of uncharacterized function (DUF3800)</fullName>
    </submittedName>
</protein>
<dbReference type="Pfam" id="PF12686">
    <property type="entry name" value="DUF3800"/>
    <property type="match status" value="1"/>
</dbReference>
<gene>
    <name evidence="1" type="ORF">ERS132452_01312</name>
</gene>
<evidence type="ECO:0000313" key="2">
    <source>
        <dbReference type="Proteomes" id="UP000071765"/>
    </source>
</evidence>
<reference evidence="1 2" key="1">
    <citation type="submission" date="2016-02" db="EMBL/GenBank/DDBJ databases">
        <authorList>
            <consortium name="Pathogen Informatics"/>
        </authorList>
    </citation>
    <scope>NUCLEOTIDE SEQUENCE [LARGE SCALE GENOMIC DNA]</scope>
    <source>
        <strain evidence="1 2">LSS90</strain>
    </source>
</reference>
<dbReference type="RefSeq" id="WP_024402122.1">
    <property type="nucleotide sequence ID" value="NZ_CEDD01000010.1"/>
</dbReference>
<dbReference type="Proteomes" id="UP000071765">
    <property type="component" value="Unassembled WGS sequence"/>
</dbReference>
<sequence length="430" mass="48955">MKSIYLDEAGNTGGISLNKNEKLNIGEGPQQQGYFVYGGVVLKNKSDKRSLEKKYQAFKNSHDIYDTDNNGKAFIIDKTAEIKGSNLFTRRNNQALEDFIGAFLNERDFYLNIYDKKFYIVTQILACTLGFEYRDLYTKSFYEMANTLLKDESYFEVEQDFLKATSLKPESIVEINNQLCLSFSKLKKIASNYPDMNVLVEKLNGIISDDSQIDSIRTVILSKGTYQAKPSFSNLINLTALGELLLELRKQRRCSRKNCEIKIDPICDIDDVILDELRKSDLNIIKSEGSDVDIMIQLADNVVSALYKSFNNVIKKFRDDEKWAISNDNIWQVIVFSLIINKIGTQNIKFTLSIDEWAFCLALSNLNFGISAINQQGIQTTVEALKLLNDYSDINEGFSTAYENAKSRIIQQYNNQNSSVFNDLVTLLGL</sequence>
<accession>A0A0Z8RI71</accession>
<organism evidence="1 2">
    <name type="scientific">Streptococcus suis</name>
    <dbReference type="NCBI Taxonomy" id="1307"/>
    <lineage>
        <taxon>Bacteria</taxon>
        <taxon>Bacillati</taxon>
        <taxon>Bacillota</taxon>
        <taxon>Bacilli</taxon>
        <taxon>Lactobacillales</taxon>
        <taxon>Streptococcaceae</taxon>
        <taxon>Streptococcus</taxon>
    </lineage>
</organism>
<dbReference type="InterPro" id="IPR024524">
    <property type="entry name" value="DUF3800"/>
</dbReference>
<proteinExistence type="predicted"/>
<evidence type="ECO:0000313" key="1">
    <source>
        <dbReference type="EMBL" id="CYW00622.1"/>
    </source>
</evidence>
<dbReference type="AlphaFoldDB" id="A0A0Z8RI71"/>
<dbReference type="EMBL" id="FIIN01000007">
    <property type="protein sequence ID" value="CYW00622.1"/>
    <property type="molecule type" value="Genomic_DNA"/>
</dbReference>